<reference evidence="1 2" key="1">
    <citation type="journal article" date="2020" name="IScience">
        <title>Genome Sequencing of the Endangered Kingdonia uniflora (Circaeasteraceae, Ranunculales) Reveals Potential Mechanisms of Evolutionary Specialization.</title>
        <authorList>
            <person name="Sun Y."/>
            <person name="Deng T."/>
            <person name="Zhang A."/>
            <person name="Moore M.J."/>
            <person name="Landis J.B."/>
            <person name="Lin N."/>
            <person name="Zhang H."/>
            <person name="Zhang X."/>
            <person name="Huang J."/>
            <person name="Zhang X."/>
            <person name="Sun H."/>
            <person name="Wang H."/>
        </authorList>
    </citation>
    <scope>NUCLEOTIDE SEQUENCE [LARGE SCALE GENOMIC DNA]</scope>
    <source>
        <strain evidence="1">TB1705</strain>
        <tissue evidence="1">Leaf</tissue>
    </source>
</reference>
<sequence length="55" mass="6266">MPEYNAFNAFMSLGDHMDDRVVHGRGPSSFEINGELYHRIGTLTPNHEQDTFNAQ</sequence>
<protein>
    <submittedName>
        <fullName evidence="1">Uncharacterized protein</fullName>
    </submittedName>
</protein>
<accession>A0A7J7NVB8</accession>
<gene>
    <name evidence="1" type="ORF">GIB67_015810</name>
</gene>
<name>A0A7J7NVB8_9MAGN</name>
<dbReference type="AlphaFoldDB" id="A0A7J7NVB8"/>
<keyword evidence="2" id="KW-1185">Reference proteome</keyword>
<organism evidence="1 2">
    <name type="scientific">Kingdonia uniflora</name>
    <dbReference type="NCBI Taxonomy" id="39325"/>
    <lineage>
        <taxon>Eukaryota</taxon>
        <taxon>Viridiplantae</taxon>
        <taxon>Streptophyta</taxon>
        <taxon>Embryophyta</taxon>
        <taxon>Tracheophyta</taxon>
        <taxon>Spermatophyta</taxon>
        <taxon>Magnoliopsida</taxon>
        <taxon>Ranunculales</taxon>
        <taxon>Circaeasteraceae</taxon>
        <taxon>Kingdonia</taxon>
    </lineage>
</organism>
<proteinExistence type="predicted"/>
<dbReference type="Proteomes" id="UP000541444">
    <property type="component" value="Unassembled WGS sequence"/>
</dbReference>
<dbReference type="OrthoDB" id="1722452at2759"/>
<evidence type="ECO:0000313" key="2">
    <source>
        <dbReference type="Proteomes" id="UP000541444"/>
    </source>
</evidence>
<evidence type="ECO:0000313" key="1">
    <source>
        <dbReference type="EMBL" id="KAF6170858.1"/>
    </source>
</evidence>
<dbReference type="EMBL" id="JACGCM010000560">
    <property type="protein sequence ID" value="KAF6170858.1"/>
    <property type="molecule type" value="Genomic_DNA"/>
</dbReference>
<comment type="caution">
    <text evidence="1">The sequence shown here is derived from an EMBL/GenBank/DDBJ whole genome shotgun (WGS) entry which is preliminary data.</text>
</comment>